<dbReference type="InterPro" id="IPR036291">
    <property type="entry name" value="NAD(P)-bd_dom_sf"/>
</dbReference>
<accession>A0A8H3SCA4</accession>
<keyword evidence="2" id="KW-0560">Oxidoreductase</keyword>
<dbReference type="PRINTS" id="PR00081">
    <property type="entry name" value="GDHRDH"/>
</dbReference>
<evidence type="ECO:0000256" key="1">
    <source>
        <dbReference type="ARBA" id="ARBA00006484"/>
    </source>
</evidence>
<reference evidence="4 5" key="1">
    <citation type="submission" date="2020-01" db="EMBL/GenBank/DDBJ databases">
        <title>Draft genome sequence of Aspergillus udagawae IFM 46972.</title>
        <authorList>
            <person name="Takahashi H."/>
            <person name="Yaguchi T."/>
        </authorList>
    </citation>
    <scope>NUCLEOTIDE SEQUENCE [LARGE SCALE GENOMIC DNA]</scope>
    <source>
        <strain evidence="4 5">IFM 46972</strain>
    </source>
</reference>
<dbReference type="InterPro" id="IPR002347">
    <property type="entry name" value="SDR_fam"/>
</dbReference>
<dbReference type="Gene3D" id="3.40.50.720">
    <property type="entry name" value="NAD(P)-binding Rossmann-like Domain"/>
    <property type="match status" value="1"/>
</dbReference>
<evidence type="ECO:0000256" key="3">
    <source>
        <dbReference type="SAM" id="MobiDB-lite"/>
    </source>
</evidence>
<dbReference type="AlphaFoldDB" id="A0A8H3SCA4"/>
<comment type="caution">
    <text evidence="4">The sequence shown here is derived from an EMBL/GenBank/DDBJ whole genome shotgun (WGS) entry which is preliminary data.</text>
</comment>
<sequence>MGQQWSNIFPPPPTLTEKNLPDQSGKVFIVTGASGGIGKQLAAILYQHNAKVYIAARSQAKAQDAIAEIQHANPNSTGGLVYLHLDLGDLSSIRISVDEFLRKESRLDVLWNNAGVMVPPAGSKTVQGYELQLGTNNLGHFLFTHLLYPILKRTADSSAPGSVRVVWVSSSVAEMAPTPAIVFSNMDYQREEGAWRKYARSKAGSVLHASEFARRAKGDGIISLVRSFSASFLFGSWLTHVQSLNPGNFVTNLQQSMPRWQVALFKLIAHDPKYGAYTELFAGLQPDITQDKSGSWVAPFGRFVPIREDLLDPSLGKKYWDWTEEQVRKYV</sequence>
<proteinExistence type="inferred from homology"/>
<organism evidence="4 5">
    <name type="scientific">Aspergillus udagawae</name>
    <dbReference type="NCBI Taxonomy" id="91492"/>
    <lineage>
        <taxon>Eukaryota</taxon>
        <taxon>Fungi</taxon>
        <taxon>Dikarya</taxon>
        <taxon>Ascomycota</taxon>
        <taxon>Pezizomycotina</taxon>
        <taxon>Eurotiomycetes</taxon>
        <taxon>Eurotiomycetidae</taxon>
        <taxon>Eurotiales</taxon>
        <taxon>Aspergillaceae</taxon>
        <taxon>Aspergillus</taxon>
        <taxon>Aspergillus subgen. Fumigati</taxon>
    </lineage>
</organism>
<dbReference type="SUPFAM" id="SSF51735">
    <property type="entry name" value="NAD(P)-binding Rossmann-fold domains"/>
    <property type="match status" value="1"/>
</dbReference>
<dbReference type="GO" id="GO:0016491">
    <property type="term" value="F:oxidoreductase activity"/>
    <property type="evidence" value="ECO:0007669"/>
    <property type="project" value="UniProtKB-KW"/>
</dbReference>
<dbReference type="PANTHER" id="PTHR43157">
    <property type="entry name" value="PHOSPHATIDYLINOSITOL-GLYCAN BIOSYNTHESIS CLASS F PROTEIN-RELATED"/>
    <property type="match status" value="1"/>
</dbReference>
<dbReference type="Proteomes" id="UP000465221">
    <property type="component" value="Unassembled WGS sequence"/>
</dbReference>
<feature type="region of interest" description="Disordered" evidence="3">
    <location>
        <begin position="1"/>
        <end position="20"/>
    </location>
</feature>
<name>A0A8H3SCA4_9EURO</name>
<protein>
    <submittedName>
        <fullName evidence="4">Uncharacterized oxidoreductase C736.13</fullName>
    </submittedName>
</protein>
<dbReference type="EMBL" id="BLKC01000131">
    <property type="protein sequence ID" value="GFF56059.1"/>
    <property type="molecule type" value="Genomic_DNA"/>
</dbReference>
<evidence type="ECO:0000313" key="5">
    <source>
        <dbReference type="Proteomes" id="UP000465221"/>
    </source>
</evidence>
<comment type="similarity">
    <text evidence="1">Belongs to the short-chain dehydrogenases/reductases (SDR) family.</text>
</comment>
<evidence type="ECO:0000313" key="4">
    <source>
        <dbReference type="EMBL" id="GFF56059.1"/>
    </source>
</evidence>
<dbReference type="PANTHER" id="PTHR43157:SF31">
    <property type="entry name" value="PHOSPHATIDYLINOSITOL-GLYCAN BIOSYNTHESIS CLASS F PROTEIN"/>
    <property type="match status" value="1"/>
</dbReference>
<dbReference type="Pfam" id="PF00106">
    <property type="entry name" value="adh_short"/>
    <property type="match status" value="1"/>
</dbReference>
<gene>
    <name evidence="4" type="ORF">IFM46972_10419</name>
</gene>
<evidence type="ECO:0000256" key="2">
    <source>
        <dbReference type="ARBA" id="ARBA00023002"/>
    </source>
</evidence>